<feature type="domain" description="PLOD1-3-like GT" evidence="5">
    <location>
        <begin position="2"/>
        <end position="217"/>
    </location>
</feature>
<evidence type="ECO:0000313" key="6">
    <source>
        <dbReference type="EMBL" id="MXN64270.1"/>
    </source>
</evidence>
<keyword evidence="3" id="KW-0808">Transferase</keyword>
<evidence type="ECO:0000259" key="5">
    <source>
        <dbReference type="Pfam" id="PF25342"/>
    </source>
</evidence>
<keyword evidence="4" id="KW-1133">Transmembrane helix</keyword>
<dbReference type="PANTHER" id="PTHR10730:SF53">
    <property type="entry name" value="GLYCOSYLTRANSFERASE 25 FAMILY MEMBER"/>
    <property type="match status" value="1"/>
</dbReference>
<keyword evidence="4" id="KW-0812">Transmembrane</keyword>
<proteinExistence type="inferred from homology"/>
<keyword evidence="4" id="KW-0472">Membrane</keyword>
<dbReference type="CDD" id="cd22997">
    <property type="entry name" value="GT_LH"/>
    <property type="match status" value="1"/>
</dbReference>
<evidence type="ECO:0000256" key="3">
    <source>
        <dbReference type="ARBA" id="ARBA00022679"/>
    </source>
</evidence>
<dbReference type="PANTHER" id="PTHR10730">
    <property type="entry name" value="PROCOLLAGEN-LYSINE,2-OXOGLUTARATE 5-DIOXYGENASE/GLYCOSYLTRANSFERASE 25 FAMILY MEMBER"/>
    <property type="match status" value="1"/>
</dbReference>
<evidence type="ECO:0000313" key="7">
    <source>
        <dbReference type="Proteomes" id="UP000433101"/>
    </source>
</evidence>
<gene>
    <name evidence="6" type="ORF">GR183_05090</name>
</gene>
<name>A0A7X3LSH8_9HYPH</name>
<comment type="caution">
    <text evidence="6">The sequence shown here is derived from an EMBL/GenBank/DDBJ whole genome shotgun (WGS) entry which is preliminary data.</text>
</comment>
<keyword evidence="2" id="KW-0328">Glycosyltransferase</keyword>
<dbReference type="InterPro" id="IPR057589">
    <property type="entry name" value="GT_PLOD"/>
</dbReference>
<reference evidence="6 7" key="1">
    <citation type="submission" date="2019-12" db="EMBL/GenBank/DDBJ databases">
        <authorList>
            <person name="Li M."/>
        </authorList>
    </citation>
    <scope>NUCLEOTIDE SEQUENCE [LARGE SCALE GENOMIC DNA]</scope>
    <source>
        <strain evidence="6 7">GBMRC 2046</strain>
    </source>
</reference>
<protein>
    <recommendedName>
        <fullName evidence="5">PLOD1-3-like GT domain-containing protein</fullName>
    </recommendedName>
</protein>
<comment type="similarity">
    <text evidence="1">Belongs to the glycosyltransferase 25 family.</text>
</comment>
<accession>A0A7X3LSH8</accession>
<dbReference type="Pfam" id="PF25342">
    <property type="entry name" value="GT_PLOD"/>
    <property type="match status" value="1"/>
</dbReference>
<keyword evidence="7" id="KW-1185">Reference proteome</keyword>
<organism evidence="6 7">
    <name type="scientific">Stappia sediminis</name>
    <dbReference type="NCBI Taxonomy" id="2692190"/>
    <lineage>
        <taxon>Bacteria</taxon>
        <taxon>Pseudomonadati</taxon>
        <taxon>Pseudomonadota</taxon>
        <taxon>Alphaproteobacteria</taxon>
        <taxon>Hyphomicrobiales</taxon>
        <taxon>Stappiaceae</taxon>
        <taxon>Stappia</taxon>
    </lineage>
</organism>
<evidence type="ECO:0000256" key="2">
    <source>
        <dbReference type="ARBA" id="ARBA00022676"/>
    </source>
</evidence>
<sequence>MKFITVDTAASPKLERLMRSCRHHAIPLEVIGEGRPYPGHGAKIEYVIEYLSAQDPDEVVMYVDGYDVVLLANSEEIERKFREFGHPFVFSTEQNCNVNGGLFARFPVWFRYPKGKRPYRFINAGTFIGKAGYMRDLLQRLDAALAPSDQTVINQYYVHHPAELALDHDHEIFTCTAGRTGLEDEDYRVENGRLLNVVTNTFPCVLHCPGKNFIGLEKIVSKLAIAGAPYKAGVEEGRKYRKSRRMNRINARLLPDNFLFHLMLDGILSIFGVVALVAASKAAANAIM</sequence>
<dbReference type="AlphaFoldDB" id="A0A7X3LSH8"/>
<evidence type="ECO:0000256" key="1">
    <source>
        <dbReference type="ARBA" id="ARBA00006721"/>
    </source>
</evidence>
<feature type="transmembrane region" description="Helical" evidence="4">
    <location>
        <begin position="258"/>
        <end position="279"/>
    </location>
</feature>
<dbReference type="GO" id="GO:0016740">
    <property type="term" value="F:transferase activity"/>
    <property type="evidence" value="ECO:0007669"/>
    <property type="project" value="UniProtKB-KW"/>
</dbReference>
<dbReference type="InterPro" id="IPR050757">
    <property type="entry name" value="Collagen_mod_GT25"/>
</dbReference>
<dbReference type="RefSeq" id="WP_160774514.1">
    <property type="nucleotide sequence ID" value="NZ_WUMV01000002.1"/>
</dbReference>
<dbReference type="EMBL" id="WUMV01000002">
    <property type="protein sequence ID" value="MXN64270.1"/>
    <property type="molecule type" value="Genomic_DNA"/>
</dbReference>
<dbReference type="Proteomes" id="UP000433101">
    <property type="component" value="Unassembled WGS sequence"/>
</dbReference>
<evidence type="ECO:0000256" key="4">
    <source>
        <dbReference type="SAM" id="Phobius"/>
    </source>
</evidence>